<dbReference type="GO" id="GO:0005739">
    <property type="term" value="C:mitochondrion"/>
    <property type="evidence" value="ECO:0007669"/>
    <property type="project" value="TreeGrafter"/>
</dbReference>
<evidence type="ECO:0000256" key="1">
    <source>
        <dbReference type="ARBA" id="ARBA00001933"/>
    </source>
</evidence>
<sequence length="571" mass="62472">MPRQTRDNQPAAEAADRLVRQVDDELGVVRGRTRMSMSYEDGCRTRMSAAGATAKMDKTAGLCGDNQIVPSKGSTSTDFDFDGLPTRAAGVVQQPQQSAVDARASVSGRVRRRSREDGRDSRPAVVRAQGPDGRGDANAGRALLRGLQGFPGELPGRRRRQPVPRRPRPDRLPSHRVQPPGHARGHDRPGQPAPPPPAPVPRHAPPGRLAGPDRVDPHALRPPGLTDAHTMMCGSCSNENAFKAAFIWYQTRKRGGRPPSPEDMDSCMANRAPGTPDLAVLSFNGAFHGRLLGCMSATHSKAIHKVDIPAFDWPSVDFPRTTYPLDGHAAENAEEEARCLDLAERAIADSHASPDRPDVAAVIVEPIQAEGGDNHASHDFFRKLRDVASRRGVAFIVDEVQTGGGSTGTFWAHERWGLEDPPDIVTFSKKMQTGGYYARPEFRPAEGYRIFNTWMGDPSKMVQLQAFLDTVEEDGLLENTRITGEYLLSGLEELQENRPDTFSRARGVGTYCAVDLPTQETRDRLVTSLRGRGVECAGCGDVTLRLRPALIFRPRHAAEFLDILEHAARQL</sequence>
<dbReference type="PANTHER" id="PTHR43206">
    <property type="entry name" value="AMINOTRANSFERASE"/>
    <property type="match status" value="1"/>
</dbReference>
<evidence type="ECO:0000256" key="3">
    <source>
        <dbReference type="ARBA" id="ARBA00022576"/>
    </source>
</evidence>
<organism evidence="8 9">
    <name type="scientific">Thalassiosira oceanica</name>
    <name type="common">Marine diatom</name>
    <dbReference type="NCBI Taxonomy" id="159749"/>
    <lineage>
        <taxon>Eukaryota</taxon>
        <taxon>Sar</taxon>
        <taxon>Stramenopiles</taxon>
        <taxon>Ochrophyta</taxon>
        <taxon>Bacillariophyta</taxon>
        <taxon>Coscinodiscophyceae</taxon>
        <taxon>Thalassiosirophycidae</taxon>
        <taxon>Thalassiosirales</taxon>
        <taxon>Thalassiosiraceae</taxon>
        <taxon>Thalassiosira</taxon>
    </lineage>
</organism>
<dbReference type="eggNOG" id="KOG1405">
    <property type="taxonomic scope" value="Eukaryota"/>
</dbReference>
<evidence type="ECO:0000256" key="6">
    <source>
        <dbReference type="ARBA" id="ARBA00048021"/>
    </source>
</evidence>
<feature type="compositionally biased region" description="Basic residues" evidence="7">
    <location>
        <begin position="157"/>
        <end position="166"/>
    </location>
</feature>
<name>K0S1B6_THAOC</name>
<reference evidence="8 9" key="1">
    <citation type="journal article" date="2012" name="Genome Biol.">
        <title>Genome and low-iron response of an oceanic diatom adapted to chronic iron limitation.</title>
        <authorList>
            <person name="Lommer M."/>
            <person name="Specht M."/>
            <person name="Roy A.S."/>
            <person name="Kraemer L."/>
            <person name="Andreson R."/>
            <person name="Gutowska M.A."/>
            <person name="Wolf J."/>
            <person name="Bergner S.V."/>
            <person name="Schilhabel M.B."/>
            <person name="Klostermeier U.C."/>
            <person name="Beiko R.G."/>
            <person name="Rosenstiel P."/>
            <person name="Hippler M."/>
            <person name="Laroche J."/>
        </authorList>
    </citation>
    <scope>NUCLEOTIDE SEQUENCE [LARGE SCALE GENOMIC DNA]</scope>
    <source>
        <strain evidence="8 9">CCMP1005</strain>
    </source>
</reference>
<comment type="similarity">
    <text evidence="2">Belongs to the class-III pyridoxal-phosphate-dependent aminotransferase family.</text>
</comment>
<keyword evidence="3" id="KW-0032">Aminotransferase</keyword>
<dbReference type="FunFam" id="3.40.640.10:FF:000073">
    <property type="entry name" value="Probable 4-aminobutyrate aminotransferase"/>
    <property type="match status" value="1"/>
</dbReference>
<gene>
    <name evidence="8" type="ORF">THAOC_19886</name>
</gene>
<evidence type="ECO:0000256" key="2">
    <source>
        <dbReference type="ARBA" id="ARBA00008954"/>
    </source>
</evidence>
<dbReference type="InterPro" id="IPR015422">
    <property type="entry name" value="PyrdxlP-dep_Trfase_small"/>
</dbReference>
<feature type="region of interest" description="Disordered" evidence="7">
    <location>
        <begin position="90"/>
        <end position="223"/>
    </location>
</feature>
<evidence type="ECO:0000256" key="4">
    <source>
        <dbReference type="ARBA" id="ARBA00022679"/>
    </source>
</evidence>
<dbReference type="Pfam" id="PF00202">
    <property type="entry name" value="Aminotran_3"/>
    <property type="match status" value="1"/>
</dbReference>
<dbReference type="OrthoDB" id="5419315at2759"/>
<comment type="catalytic activity">
    <reaction evidence="6">
        <text>4-aminobutanoate + 2-oxoglutarate = succinate semialdehyde + L-glutamate</text>
        <dbReference type="Rhea" id="RHEA:23352"/>
        <dbReference type="ChEBI" id="CHEBI:16810"/>
        <dbReference type="ChEBI" id="CHEBI:29985"/>
        <dbReference type="ChEBI" id="CHEBI:57706"/>
        <dbReference type="ChEBI" id="CHEBI:59888"/>
        <dbReference type="EC" id="2.6.1.19"/>
    </reaction>
</comment>
<feature type="compositionally biased region" description="Low complexity" evidence="7">
    <location>
        <begin position="98"/>
        <end position="108"/>
    </location>
</feature>
<keyword evidence="9" id="KW-1185">Reference proteome</keyword>
<feature type="compositionally biased region" description="Pro residues" evidence="7">
    <location>
        <begin position="191"/>
        <end position="204"/>
    </location>
</feature>
<comment type="cofactor">
    <cofactor evidence="1">
        <name>pyridoxal 5'-phosphate</name>
        <dbReference type="ChEBI" id="CHEBI:597326"/>
    </cofactor>
</comment>
<evidence type="ECO:0000313" key="9">
    <source>
        <dbReference type="Proteomes" id="UP000266841"/>
    </source>
</evidence>
<dbReference type="InterPro" id="IPR005814">
    <property type="entry name" value="Aminotrans_3"/>
</dbReference>
<dbReference type="GO" id="GO:0009450">
    <property type="term" value="P:gamma-aminobutyric acid catabolic process"/>
    <property type="evidence" value="ECO:0007669"/>
    <property type="project" value="TreeGrafter"/>
</dbReference>
<dbReference type="InterPro" id="IPR015424">
    <property type="entry name" value="PyrdxlP-dep_Trfase"/>
</dbReference>
<dbReference type="InterPro" id="IPR049704">
    <property type="entry name" value="Aminotrans_3_PPA_site"/>
</dbReference>
<dbReference type="AlphaFoldDB" id="K0S1B6"/>
<comment type="caution">
    <text evidence="8">The sequence shown here is derived from an EMBL/GenBank/DDBJ whole genome shotgun (WGS) entry which is preliminary data.</text>
</comment>
<evidence type="ECO:0000313" key="8">
    <source>
        <dbReference type="EMBL" id="EJK59843.1"/>
    </source>
</evidence>
<dbReference type="PANTHER" id="PTHR43206:SF1">
    <property type="entry name" value="4-AMINOBUTYRATE AMINOTRANSFERASE, MITOCHONDRIAL"/>
    <property type="match status" value="1"/>
</dbReference>
<dbReference type="EMBL" id="AGNL01022198">
    <property type="protein sequence ID" value="EJK59843.1"/>
    <property type="molecule type" value="Genomic_DNA"/>
</dbReference>
<dbReference type="Proteomes" id="UP000266841">
    <property type="component" value="Unassembled WGS sequence"/>
</dbReference>
<dbReference type="GO" id="GO:0030170">
    <property type="term" value="F:pyridoxal phosphate binding"/>
    <property type="evidence" value="ECO:0007669"/>
    <property type="project" value="InterPro"/>
</dbReference>
<evidence type="ECO:0008006" key="10">
    <source>
        <dbReference type="Google" id="ProtNLM"/>
    </source>
</evidence>
<evidence type="ECO:0000256" key="7">
    <source>
        <dbReference type="SAM" id="MobiDB-lite"/>
    </source>
</evidence>
<dbReference type="PROSITE" id="PS00600">
    <property type="entry name" value="AA_TRANSFER_CLASS_3"/>
    <property type="match status" value="1"/>
</dbReference>
<dbReference type="SUPFAM" id="SSF53383">
    <property type="entry name" value="PLP-dependent transferases"/>
    <property type="match status" value="1"/>
</dbReference>
<keyword evidence="4" id="KW-0808">Transferase</keyword>
<protein>
    <recommendedName>
        <fullName evidence="10">Gamma-amino-N-butyrate transaminase</fullName>
    </recommendedName>
</protein>
<dbReference type="Gene3D" id="3.90.1150.10">
    <property type="entry name" value="Aspartate Aminotransferase, domain 1"/>
    <property type="match status" value="1"/>
</dbReference>
<dbReference type="Gene3D" id="3.40.640.10">
    <property type="entry name" value="Type I PLP-dependent aspartate aminotransferase-like (Major domain)"/>
    <property type="match status" value="1"/>
</dbReference>
<evidence type="ECO:0000256" key="5">
    <source>
        <dbReference type="ARBA" id="ARBA00022898"/>
    </source>
</evidence>
<proteinExistence type="inferred from homology"/>
<dbReference type="InterPro" id="IPR015421">
    <property type="entry name" value="PyrdxlP-dep_Trfase_major"/>
</dbReference>
<accession>K0S1B6</accession>
<dbReference type="GO" id="GO:0034386">
    <property type="term" value="F:4-aminobutyrate:2-oxoglutarate transaminase activity"/>
    <property type="evidence" value="ECO:0007669"/>
    <property type="project" value="UniProtKB-EC"/>
</dbReference>
<keyword evidence="5" id="KW-0663">Pyridoxal phosphate</keyword>